<keyword evidence="3" id="KW-1185">Reference proteome</keyword>
<dbReference type="Proteomes" id="UP000186583">
    <property type="component" value="Unassembled WGS sequence"/>
</dbReference>
<dbReference type="OrthoDB" id="4824913at2759"/>
<proteinExistence type="predicted"/>
<dbReference type="EMBL" id="MPGH01000109">
    <property type="protein sequence ID" value="OLN86769.1"/>
    <property type="molecule type" value="Genomic_DNA"/>
</dbReference>
<dbReference type="AlphaFoldDB" id="A0A1Q8RR13"/>
<accession>A0A1Q8RR13</accession>
<comment type="caution">
    <text evidence="2">The sequence shown here is derived from an EMBL/GenBank/DDBJ whole genome shotgun (WGS) entry which is preliminary data.</text>
</comment>
<evidence type="ECO:0000256" key="1">
    <source>
        <dbReference type="SAM" id="MobiDB-lite"/>
    </source>
</evidence>
<feature type="compositionally biased region" description="Basic and acidic residues" evidence="1">
    <location>
        <begin position="136"/>
        <end position="156"/>
    </location>
</feature>
<gene>
    <name evidence="2" type="ORF">CCHL11_07860</name>
</gene>
<reference evidence="2 3" key="1">
    <citation type="submission" date="2016-11" db="EMBL/GenBank/DDBJ databases">
        <title>Draft Genome Assembly of Colletotrichum chlorophyti a pathogen of herbaceous plants.</title>
        <authorList>
            <person name="Gan P."/>
            <person name="Narusaka M."/>
            <person name="Tsushima A."/>
            <person name="Narusaka Y."/>
            <person name="Takano Y."/>
            <person name="Shirasu K."/>
        </authorList>
    </citation>
    <scope>NUCLEOTIDE SEQUENCE [LARGE SCALE GENOMIC DNA]</scope>
    <source>
        <strain evidence="2 3">NTL11</strain>
    </source>
</reference>
<feature type="region of interest" description="Disordered" evidence="1">
    <location>
        <begin position="136"/>
        <end position="192"/>
    </location>
</feature>
<name>A0A1Q8RR13_9PEZI</name>
<organism evidence="2 3">
    <name type="scientific">Colletotrichum chlorophyti</name>
    <dbReference type="NCBI Taxonomy" id="708187"/>
    <lineage>
        <taxon>Eukaryota</taxon>
        <taxon>Fungi</taxon>
        <taxon>Dikarya</taxon>
        <taxon>Ascomycota</taxon>
        <taxon>Pezizomycotina</taxon>
        <taxon>Sordariomycetes</taxon>
        <taxon>Hypocreomycetidae</taxon>
        <taxon>Glomerellales</taxon>
        <taxon>Glomerellaceae</taxon>
        <taxon>Colletotrichum</taxon>
    </lineage>
</organism>
<sequence>MCLETIALCESCGFHRHIHYHLCMAWIWSFHQIKWTFTTPFDGIPKAKNCPFLDGEVAVAIKPGSCPNAHCPGHQLRKELEQVSIDTRTKEEKIEAQRITMGLKKRIRSQGFREPLEVGRPHQRKPPTIVMEVVHEEHTRRERETTLERAREKEAATDTEQAGGITIPSCLTSGQAPVRRARDLNGPMMMPH</sequence>
<protein>
    <submittedName>
        <fullName evidence="2">Uncharacterized protein</fullName>
    </submittedName>
</protein>
<evidence type="ECO:0000313" key="2">
    <source>
        <dbReference type="EMBL" id="OLN86769.1"/>
    </source>
</evidence>
<evidence type="ECO:0000313" key="3">
    <source>
        <dbReference type="Proteomes" id="UP000186583"/>
    </source>
</evidence>